<protein>
    <submittedName>
        <fullName evidence="2">Uncharacterized protein</fullName>
    </submittedName>
</protein>
<reference evidence="2 3" key="1">
    <citation type="submission" date="2019-05" db="EMBL/GenBank/DDBJ databases">
        <title>Another draft genome of Portunus trituberculatus and its Hox gene families provides insights of decapod evolution.</title>
        <authorList>
            <person name="Jeong J.-H."/>
            <person name="Song I."/>
            <person name="Kim S."/>
            <person name="Choi T."/>
            <person name="Kim D."/>
            <person name="Ryu S."/>
            <person name="Kim W."/>
        </authorList>
    </citation>
    <scope>NUCLEOTIDE SEQUENCE [LARGE SCALE GENOMIC DNA]</scope>
    <source>
        <tissue evidence="2">Muscle</tissue>
    </source>
</reference>
<organism evidence="2 3">
    <name type="scientific">Portunus trituberculatus</name>
    <name type="common">Swimming crab</name>
    <name type="synonym">Neptunus trituberculatus</name>
    <dbReference type="NCBI Taxonomy" id="210409"/>
    <lineage>
        <taxon>Eukaryota</taxon>
        <taxon>Metazoa</taxon>
        <taxon>Ecdysozoa</taxon>
        <taxon>Arthropoda</taxon>
        <taxon>Crustacea</taxon>
        <taxon>Multicrustacea</taxon>
        <taxon>Malacostraca</taxon>
        <taxon>Eumalacostraca</taxon>
        <taxon>Eucarida</taxon>
        <taxon>Decapoda</taxon>
        <taxon>Pleocyemata</taxon>
        <taxon>Brachyura</taxon>
        <taxon>Eubrachyura</taxon>
        <taxon>Portunoidea</taxon>
        <taxon>Portunidae</taxon>
        <taxon>Portuninae</taxon>
        <taxon>Portunus</taxon>
    </lineage>
</organism>
<keyword evidence="3" id="KW-1185">Reference proteome</keyword>
<evidence type="ECO:0000256" key="1">
    <source>
        <dbReference type="SAM" id="MobiDB-lite"/>
    </source>
</evidence>
<comment type="caution">
    <text evidence="2">The sequence shown here is derived from an EMBL/GenBank/DDBJ whole genome shotgun (WGS) entry which is preliminary data.</text>
</comment>
<proteinExistence type="predicted"/>
<evidence type="ECO:0000313" key="3">
    <source>
        <dbReference type="Proteomes" id="UP000324222"/>
    </source>
</evidence>
<dbReference type="Proteomes" id="UP000324222">
    <property type="component" value="Unassembled WGS sequence"/>
</dbReference>
<evidence type="ECO:0000313" key="2">
    <source>
        <dbReference type="EMBL" id="MPC86441.1"/>
    </source>
</evidence>
<gene>
    <name evidence="2" type="ORF">E2C01_081269</name>
</gene>
<dbReference type="EMBL" id="VSRR010071450">
    <property type="protein sequence ID" value="MPC86441.1"/>
    <property type="molecule type" value="Genomic_DNA"/>
</dbReference>
<feature type="region of interest" description="Disordered" evidence="1">
    <location>
        <begin position="150"/>
        <end position="184"/>
    </location>
</feature>
<feature type="compositionally biased region" description="Low complexity" evidence="1">
    <location>
        <begin position="165"/>
        <end position="184"/>
    </location>
</feature>
<sequence>MFMNCEQPKGYRTSNLPGDWWRNCKVQTSGGRGAPGQQEQISATSDAVAHEIGSRLILPAVDSSPFVSPVCLSVHTGLNANARRGPGSAAPRPRRARQVLPSCHNRNTLQYNSTDVASGRSSVRRVATYGGLAYGVHLSRPAQGGGQECCFDGGRAGGGDPKEASTPSLTPTFTLSYSYSTPPP</sequence>
<dbReference type="AlphaFoldDB" id="A0A5B7ILS5"/>
<accession>A0A5B7ILS5</accession>
<name>A0A5B7ILS5_PORTR</name>